<reference evidence="2" key="2">
    <citation type="submission" date="2008-08" db="EMBL/GenBank/DDBJ databases">
        <authorList>
            <consortium name="Diatom Consortium"/>
            <person name="Grigoriev I."/>
            <person name="Grimwood J."/>
            <person name="Kuo A."/>
            <person name="Otillar R.P."/>
            <person name="Salamov A."/>
            <person name="Detter J.C."/>
            <person name="Lindquist E."/>
            <person name="Shapiro H."/>
            <person name="Lucas S."/>
            <person name="Glavina del Rio T."/>
            <person name="Pitluck S."/>
            <person name="Rokhsar D."/>
            <person name="Bowler C."/>
        </authorList>
    </citation>
    <scope>GENOME REANNOTATION</scope>
    <source>
        <strain evidence="2">CCAP 1055/1</strain>
    </source>
</reference>
<dbReference type="KEGG" id="pti:PHATRDRAFT_35784"/>
<dbReference type="GeneID" id="7201020"/>
<evidence type="ECO:0000313" key="1">
    <source>
        <dbReference type="EMBL" id="EEC48496.1"/>
    </source>
</evidence>
<name>B7FZ90_PHATC</name>
<gene>
    <name evidence="1" type="ORF">PHATRDRAFT_35784</name>
</gene>
<dbReference type="AlphaFoldDB" id="B7FZ90"/>
<dbReference type="RefSeq" id="XP_002180305.1">
    <property type="nucleotide sequence ID" value="XM_002180269.1"/>
</dbReference>
<dbReference type="Proteomes" id="UP000000759">
    <property type="component" value="Chromosome 8"/>
</dbReference>
<dbReference type="HOGENOM" id="CLU_2459573_0_0_1"/>
<evidence type="ECO:0000313" key="2">
    <source>
        <dbReference type="Proteomes" id="UP000000759"/>
    </source>
</evidence>
<dbReference type="eggNOG" id="ENOG502SUEN">
    <property type="taxonomic scope" value="Eukaryota"/>
</dbReference>
<organism evidence="1 2">
    <name type="scientific">Phaeodactylum tricornutum (strain CCAP 1055/1)</name>
    <dbReference type="NCBI Taxonomy" id="556484"/>
    <lineage>
        <taxon>Eukaryota</taxon>
        <taxon>Sar</taxon>
        <taxon>Stramenopiles</taxon>
        <taxon>Ochrophyta</taxon>
        <taxon>Bacillariophyta</taxon>
        <taxon>Bacillariophyceae</taxon>
        <taxon>Bacillariophycidae</taxon>
        <taxon>Naviculales</taxon>
        <taxon>Phaeodactylaceae</taxon>
        <taxon>Phaeodactylum</taxon>
    </lineage>
</organism>
<keyword evidence="2" id="KW-1185">Reference proteome</keyword>
<dbReference type="InParanoid" id="B7FZ90"/>
<accession>B7FZ90</accession>
<protein>
    <submittedName>
        <fullName evidence="1">Uncharacterized protein</fullName>
    </submittedName>
</protein>
<proteinExistence type="predicted"/>
<dbReference type="EMBL" id="CM000611">
    <property type="protein sequence ID" value="EEC48496.1"/>
    <property type="molecule type" value="Genomic_DNA"/>
</dbReference>
<sequence>MEAGPVQWENLDVSDVSTAATDVPIVIRKCIELFEAHEADVHSNAQGRNRPVVLGQVGIRCRFCAAVPPKERCKGAMYYPSRLVGLYQAAQNLANSHLVGMCPFVPADIRDQLVSLKDKKSAAGGGKTEWADRAHNVGVFEDDHGLRFAERLDSFRTQLRGVGHH</sequence>
<dbReference type="PaxDb" id="2850-Phatr35784"/>
<dbReference type="OrthoDB" id="47154at2759"/>
<reference evidence="1 2" key="1">
    <citation type="journal article" date="2008" name="Nature">
        <title>The Phaeodactylum genome reveals the evolutionary history of diatom genomes.</title>
        <authorList>
            <person name="Bowler C."/>
            <person name="Allen A.E."/>
            <person name="Badger J.H."/>
            <person name="Grimwood J."/>
            <person name="Jabbari K."/>
            <person name="Kuo A."/>
            <person name="Maheswari U."/>
            <person name="Martens C."/>
            <person name="Maumus F."/>
            <person name="Otillar R.P."/>
            <person name="Rayko E."/>
            <person name="Salamov A."/>
            <person name="Vandepoele K."/>
            <person name="Beszteri B."/>
            <person name="Gruber A."/>
            <person name="Heijde M."/>
            <person name="Katinka M."/>
            <person name="Mock T."/>
            <person name="Valentin K."/>
            <person name="Verret F."/>
            <person name="Berges J.A."/>
            <person name="Brownlee C."/>
            <person name="Cadoret J.P."/>
            <person name="Chiovitti A."/>
            <person name="Choi C.J."/>
            <person name="Coesel S."/>
            <person name="De Martino A."/>
            <person name="Detter J.C."/>
            <person name="Durkin C."/>
            <person name="Falciatore A."/>
            <person name="Fournet J."/>
            <person name="Haruta M."/>
            <person name="Huysman M.J."/>
            <person name="Jenkins B.D."/>
            <person name="Jiroutova K."/>
            <person name="Jorgensen R.E."/>
            <person name="Joubert Y."/>
            <person name="Kaplan A."/>
            <person name="Kroger N."/>
            <person name="Kroth P.G."/>
            <person name="La Roche J."/>
            <person name="Lindquist E."/>
            <person name="Lommer M."/>
            <person name="Martin-Jezequel V."/>
            <person name="Lopez P.J."/>
            <person name="Lucas S."/>
            <person name="Mangogna M."/>
            <person name="McGinnis K."/>
            <person name="Medlin L.K."/>
            <person name="Montsant A."/>
            <person name="Oudot-Le Secq M.P."/>
            <person name="Napoli C."/>
            <person name="Obornik M."/>
            <person name="Parker M.S."/>
            <person name="Petit J.L."/>
            <person name="Porcel B.M."/>
            <person name="Poulsen N."/>
            <person name="Robison M."/>
            <person name="Rychlewski L."/>
            <person name="Rynearson T.A."/>
            <person name="Schmutz J."/>
            <person name="Shapiro H."/>
            <person name="Siaut M."/>
            <person name="Stanley M."/>
            <person name="Sussman M.R."/>
            <person name="Taylor A.R."/>
            <person name="Vardi A."/>
            <person name="von Dassow P."/>
            <person name="Vyverman W."/>
            <person name="Willis A."/>
            <person name="Wyrwicz L.S."/>
            <person name="Rokhsar D.S."/>
            <person name="Weissenbach J."/>
            <person name="Armbrust E.V."/>
            <person name="Green B.R."/>
            <person name="Van de Peer Y."/>
            <person name="Grigoriev I.V."/>
        </authorList>
    </citation>
    <scope>NUCLEOTIDE SEQUENCE [LARGE SCALE GENOMIC DNA]</scope>
    <source>
        <strain evidence="1 2">CCAP 1055/1</strain>
    </source>
</reference>